<feature type="region of interest" description="Disordered" evidence="11">
    <location>
        <begin position="263"/>
        <end position="312"/>
    </location>
</feature>
<comment type="similarity">
    <text evidence="10">Belongs to the DHHC palmitoyltransferase family.</text>
</comment>
<dbReference type="InterPro" id="IPR001594">
    <property type="entry name" value="Palmitoyltrfase_DHHC"/>
</dbReference>
<gene>
    <name evidence="13" type="ORF">BS47DRAFT_1371685</name>
</gene>
<proteinExistence type="inferred from homology"/>
<evidence type="ECO:0000256" key="10">
    <source>
        <dbReference type="RuleBase" id="RU079119"/>
    </source>
</evidence>
<dbReference type="PANTHER" id="PTHR12246">
    <property type="entry name" value="PALMITOYLTRANSFERASE ZDHHC16"/>
    <property type="match status" value="1"/>
</dbReference>
<accession>A0A9P6B2L0</accession>
<dbReference type="AlphaFoldDB" id="A0A9P6B2L0"/>
<keyword evidence="3 10" id="KW-0812">Transmembrane</keyword>
<name>A0A9P6B2L0_9AGAM</name>
<sequence length="441" mass="50000">MGRLLGRVWVGFTTLLISFIAYTSQIFLSMPLLAALVPFNILLGLLFWNYFSTVRTDPGGVPKNWEPDTRTDVGYEVKKLTGRPRYCRTCKEFKPPRAHHCQQCRRPWVNNCVGHYNYAHFIRFLILVDICCTYHLVMMSKRALAAIDPINYLDEPGSTELVFLVLNFCFCIPVILCVGIFSLYHFYCVANNTTTIEGWEKDKVATLVRKGKIREHLGTLQNVRYILGSSPLGFLLPTTPVTGTGLHYPVASGSGKWIEFHNHESPRAESPREDEPNQSDIGQKHTRQQKQFKLPESPWTYGNGLNPTLRPSNTTRLRANATRQPENPVDPISPLHISNVPPYHASFQSEGEFGPDVDPPDNSSQISVRLGSEGWEARPATTVDPGARWDVGAWREGIASPPEPERYNWYVPNEDTTSEEEEEDIDEENDVWQPVAKRAKI</sequence>
<dbReference type="EMBL" id="MU128938">
    <property type="protein sequence ID" value="KAF9516559.1"/>
    <property type="molecule type" value="Genomic_DNA"/>
</dbReference>
<dbReference type="InterPro" id="IPR039859">
    <property type="entry name" value="PFA4/ZDH16/20/ERF2-like"/>
</dbReference>
<keyword evidence="2 10" id="KW-0808">Transferase</keyword>
<organism evidence="13 14">
    <name type="scientific">Hydnum rufescens UP504</name>
    <dbReference type="NCBI Taxonomy" id="1448309"/>
    <lineage>
        <taxon>Eukaryota</taxon>
        <taxon>Fungi</taxon>
        <taxon>Dikarya</taxon>
        <taxon>Basidiomycota</taxon>
        <taxon>Agaricomycotina</taxon>
        <taxon>Agaricomycetes</taxon>
        <taxon>Cantharellales</taxon>
        <taxon>Hydnaceae</taxon>
        <taxon>Hydnum</taxon>
    </lineage>
</organism>
<evidence type="ECO:0000256" key="2">
    <source>
        <dbReference type="ARBA" id="ARBA00022679"/>
    </source>
</evidence>
<evidence type="ECO:0000256" key="8">
    <source>
        <dbReference type="ARBA" id="ARBA00023315"/>
    </source>
</evidence>
<dbReference type="Pfam" id="PF01529">
    <property type="entry name" value="DHHC"/>
    <property type="match status" value="1"/>
</dbReference>
<protein>
    <recommendedName>
        <fullName evidence="10">Palmitoyltransferase</fullName>
        <ecNumber evidence="10">2.3.1.225</ecNumber>
    </recommendedName>
</protein>
<feature type="transmembrane region" description="Helical" evidence="10">
    <location>
        <begin position="161"/>
        <end position="187"/>
    </location>
</feature>
<comment type="subcellular location">
    <subcellularLocation>
        <location evidence="1">Membrane</location>
        <topology evidence="1">Multi-pass membrane protein</topology>
    </subcellularLocation>
</comment>
<feature type="compositionally biased region" description="Polar residues" evidence="11">
    <location>
        <begin position="303"/>
        <end position="312"/>
    </location>
</feature>
<dbReference type="GO" id="GO:0019706">
    <property type="term" value="F:protein-cysteine S-palmitoyltransferase activity"/>
    <property type="evidence" value="ECO:0007669"/>
    <property type="project" value="UniProtKB-EC"/>
</dbReference>
<reference evidence="13" key="1">
    <citation type="journal article" date="2020" name="Nat. Commun.">
        <title>Large-scale genome sequencing of mycorrhizal fungi provides insights into the early evolution of symbiotic traits.</title>
        <authorList>
            <person name="Miyauchi S."/>
            <person name="Kiss E."/>
            <person name="Kuo A."/>
            <person name="Drula E."/>
            <person name="Kohler A."/>
            <person name="Sanchez-Garcia M."/>
            <person name="Morin E."/>
            <person name="Andreopoulos B."/>
            <person name="Barry K.W."/>
            <person name="Bonito G."/>
            <person name="Buee M."/>
            <person name="Carver A."/>
            <person name="Chen C."/>
            <person name="Cichocki N."/>
            <person name="Clum A."/>
            <person name="Culley D."/>
            <person name="Crous P.W."/>
            <person name="Fauchery L."/>
            <person name="Girlanda M."/>
            <person name="Hayes R.D."/>
            <person name="Keri Z."/>
            <person name="LaButti K."/>
            <person name="Lipzen A."/>
            <person name="Lombard V."/>
            <person name="Magnuson J."/>
            <person name="Maillard F."/>
            <person name="Murat C."/>
            <person name="Nolan M."/>
            <person name="Ohm R.A."/>
            <person name="Pangilinan J."/>
            <person name="Pereira M.F."/>
            <person name="Perotto S."/>
            <person name="Peter M."/>
            <person name="Pfister S."/>
            <person name="Riley R."/>
            <person name="Sitrit Y."/>
            <person name="Stielow J.B."/>
            <person name="Szollosi G."/>
            <person name="Zifcakova L."/>
            <person name="Stursova M."/>
            <person name="Spatafora J.W."/>
            <person name="Tedersoo L."/>
            <person name="Vaario L.M."/>
            <person name="Yamada A."/>
            <person name="Yan M."/>
            <person name="Wang P."/>
            <person name="Xu J."/>
            <person name="Bruns T."/>
            <person name="Baldrian P."/>
            <person name="Vilgalys R."/>
            <person name="Dunand C."/>
            <person name="Henrissat B."/>
            <person name="Grigoriev I.V."/>
            <person name="Hibbett D."/>
            <person name="Nagy L.G."/>
            <person name="Martin F.M."/>
        </authorList>
    </citation>
    <scope>NUCLEOTIDE SEQUENCE</scope>
    <source>
        <strain evidence="13">UP504</strain>
    </source>
</reference>
<feature type="transmembrane region" description="Helical" evidence="10">
    <location>
        <begin position="121"/>
        <end position="140"/>
    </location>
</feature>
<keyword evidence="8 10" id="KW-0012">Acyltransferase</keyword>
<feature type="domain" description="Palmitoyltransferase DHHC" evidence="12">
    <location>
        <begin position="82"/>
        <end position="201"/>
    </location>
</feature>
<feature type="transmembrane region" description="Helical" evidence="10">
    <location>
        <begin position="6"/>
        <end position="23"/>
    </location>
</feature>
<evidence type="ECO:0000256" key="6">
    <source>
        <dbReference type="ARBA" id="ARBA00023139"/>
    </source>
</evidence>
<feature type="compositionally biased region" description="Basic and acidic residues" evidence="11">
    <location>
        <begin position="263"/>
        <end position="275"/>
    </location>
</feature>
<evidence type="ECO:0000256" key="7">
    <source>
        <dbReference type="ARBA" id="ARBA00023288"/>
    </source>
</evidence>
<evidence type="ECO:0000256" key="4">
    <source>
        <dbReference type="ARBA" id="ARBA00022989"/>
    </source>
</evidence>
<feature type="transmembrane region" description="Helical" evidence="10">
    <location>
        <begin position="30"/>
        <end position="51"/>
    </location>
</feature>
<dbReference type="OrthoDB" id="331948at2759"/>
<evidence type="ECO:0000259" key="12">
    <source>
        <dbReference type="Pfam" id="PF01529"/>
    </source>
</evidence>
<keyword evidence="5 10" id="KW-0472">Membrane</keyword>
<keyword evidence="4 10" id="KW-1133">Transmembrane helix</keyword>
<evidence type="ECO:0000313" key="14">
    <source>
        <dbReference type="Proteomes" id="UP000886523"/>
    </source>
</evidence>
<evidence type="ECO:0000313" key="13">
    <source>
        <dbReference type="EMBL" id="KAF9516559.1"/>
    </source>
</evidence>
<keyword evidence="14" id="KW-1185">Reference proteome</keyword>
<dbReference type="PROSITE" id="PS50216">
    <property type="entry name" value="DHHC"/>
    <property type="match status" value="1"/>
</dbReference>
<evidence type="ECO:0000256" key="1">
    <source>
        <dbReference type="ARBA" id="ARBA00004141"/>
    </source>
</evidence>
<evidence type="ECO:0000256" key="5">
    <source>
        <dbReference type="ARBA" id="ARBA00023136"/>
    </source>
</evidence>
<comment type="caution">
    <text evidence="13">The sequence shown here is derived from an EMBL/GenBank/DDBJ whole genome shotgun (WGS) entry which is preliminary data.</text>
</comment>
<feature type="compositionally biased region" description="Acidic residues" evidence="11">
    <location>
        <begin position="416"/>
        <end position="430"/>
    </location>
</feature>
<keyword evidence="6" id="KW-0564">Palmitate</keyword>
<evidence type="ECO:0000256" key="11">
    <source>
        <dbReference type="SAM" id="MobiDB-lite"/>
    </source>
</evidence>
<evidence type="ECO:0000256" key="9">
    <source>
        <dbReference type="ARBA" id="ARBA00048048"/>
    </source>
</evidence>
<comment type="catalytic activity">
    <reaction evidence="9 10">
        <text>L-cysteinyl-[protein] + hexadecanoyl-CoA = S-hexadecanoyl-L-cysteinyl-[protein] + CoA</text>
        <dbReference type="Rhea" id="RHEA:36683"/>
        <dbReference type="Rhea" id="RHEA-COMP:10131"/>
        <dbReference type="Rhea" id="RHEA-COMP:11032"/>
        <dbReference type="ChEBI" id="CHEBI:29950"/>
        <dbReference type="ChEBI" id="CHEBI:57287"/>
        <dbReference type="ChEBI" id="CHEBI:57379"/>
        <dbReference type="ChEBI" id="CHEBI:74151"/>
        <dbReference type="EC" id="2.3.1.225"/>
    </reaction>
</comment>
<dbReference type="Proteomes" id="UP000886523">
    <property type="component" value="Unassembled WGS sequence"/>
</dbReference>
<keyword evidence="7" id="KW-0449">Lipoprotein</keyword>
<comment type="domain">
    <text evidence="10">The DHHC domain is required for palmitoyltransferase activity.</text>
</comment>
<evidence type="ECO:0000256" key="3">
    <source>
        <dbReference type="ARBA" id="ARBA00022692"/>
    </source>
</evidence>
<dbReference type="GO" id="GO:0016020">
    <property type="term" value="C:membrane"/>
    <property type="evidence" value="ECO:0007669"/>
    <property type="project" value="UniProtKB-SubCell"/>
</dbReference>
<dbReference type="EC" id="2.3.1.225" evidence="10"/>
<feature type="region of interest" description="Disordered" evidence="11">
    <location>
        <begin position="397"/>
        <end position="441"/>
    </location>
</feature>